<dbReference type="AlphaFoldDB" id="T0HTE4"/>
<accession>T0HTE4</accession>
<sequence>MILSRPIVAEDDYSVQAGSSDRVGRWRPRW</sequence>
<comment type="caution">
    <text evidence="1">The sequence shown here is derived from an EMBL/GenBank/DDBJ whole genome shotgun (WGS) entry which is preliminary data.</text>
</comment>
<keyword evidence="2" id="KW-1185">Reference proteome</keyword>
<evidence type="ECO:0000313" key="2">
    <source>
        <dbReference type="Proteomes" id="UP000015525"/>
    </source>
</evidence>
<reference evidence="1 2" key="1">
    <citation type="journal article" date="2013" name="Genome Announc.">
        <title>Draft Genome Sequence of Sphingobium quisquiliarum Strain P25T, a Novel Hexachlorocyclohexane (HCH)-Degrading Bacterium Isolated from an HCH Dumpsite.</title>
        <authorList>
            <person name="Kumar Singh A."/>
            <person name="Sangwan N."/>
            <person name="Sharma A."/>
            <person name="Gupta V."/>
            <person name="Khurana J.P."/>
            <person name="Lal R."/>
        </authorList>
    </citation>
    <scope>NUCLEOTIDE SEQUENCE [LARGE SCALE GENOMIC DNA]</scope>
    <source>
        <strain evidence="1 2">P25</strain>
    </source>
</reference>
<name>T0HTE4_9SPHN</name>
<proteinExistence type="predicted"/>
<organism evidence="1 2">
    <name type="scientific">Sphingobium quisquiliarum P25</name>
    <dbReference type="NCBI Taxonomy" id="1329909"/>
    <lineage>
        <taxon>Bacteria</taxon>
        <taxon>Pseudomonadati</taxon>
        <taxon>Pseudomonadota</taxon>
        <taxon>Alphaproteobacteria</taxon>
        <taxon>Sphingomonadales</taxon>
        <taxon>Sphingomonadaceae</taxon>
        <taxon>Sphingobium</taxon>
    </lineage>
</organism>
<dbReference type="EMBL" id="ATHO01000145">
    <property type="protein sequence ID" value="EQB02590.1"/>
    <property type="molecule type" value="Genomic_DNA"/>
</dbReference>
<gene>
    <name evidence="1" type="ORF">L288_16475</name>
</gene>
<dbReference type="Proteomes" id="UP000015525">
    <property type="component" value="Unassembled WGS sequence"/>
</dbReference>
<protein>
    <submittedName>
        <fullName evidence="1">Uncharacterized protein</fullName>
    </submittedName>
</protein>
<evidence type="ECO:0000313" key="1">
    <source>
        <dbReference type="EMBL" id="EQB02590.1"/>
    </source>
</evidence>